<feature type="transmembrane region" description="Helical" evidence="6">
    <location>
        <begin position="156"/>
        <end position="178"/>
    </location>
</feature>
<keyword evidence="3 6" id="KW-1133">Transmembrane helix</keyword>
<dbReference type="Proteomes" id="UP000655225">
    <property type="component" value="Unassembled WGS sequence"/>
</dbReference>
<dbReference type="AlphaFoldDB" id="A0A834Z237"/>
<evidence type="ECO:0000256" key="2">
    <source>
        <dbReference type="ARBA" id="ARBA00022692"/>
    </source>
</evidence>
<organism evidence="7 8">
    <name type="scientific">Tetracentron sinense</name>
    <name type="common">Spur-leaf</name>
    <dbReference type="NCBI Taxonomy" id="13715"/>
    <lineage>
        <taxon>Eukaryota</taxon>
        <taxon>Viridiplantae</taxon>
        <taxon>Streptophyta</taxon>
        <taxon>Embryophyta</taxon>
        <taxon>Tracheophyta</taxon>
        <taxon>Spermatophyta</taxon>
        <taxon>Magnoliopsida</taxon>
        <taxon>Trochodendrales</taxon>
        <taxon>Trochodendraceae</taxon>
        <taxon>Tetracentron</taxon>
    </lineage>
</organism>
<reference evidence="7 8" key="1">
    <citation type="submission" date="2020-04" db="EMBL/GenBank/DDBJ databases">
        <title>Plant Genome Project.</title>
        <authorList>
            <person name="Zhang R.-G."/>
        </authorList>
    </citation>
    <scope>NUCLEOTIDE SEQUENCE [LARGE SCALE GENOMIC DNA]</scope>
    <source>
        <strain evidence="7">YNK0</strain>
        <tissue evidence="7">Leaf</tissue>
    </source>
</reference>
<keyword evidence="2 6" id="KW-0812">Transmembrane</keyword>
<dbReference type="EMBL" id="JABCRI010000013">
    <property type="protein sequence ID" value="KAF8395901.1"/>
    <property type="molecule type" value="Genomic_DNA"/>
</dbReference>
<comment type="subcellular location">
    <subcellularLocation>
        <location evidence="1">Membrane</location>
        <topology evidence="1">Multi-pass membrane protein</topology>
    </subcellularLocation>
</comment>
<name>A0A834Z237_TETSI</name>
<feature type="transmembrane region" description="Helical" evidence="6">
    <location>
        <begin position="9"/>
        <end position="31"/>
    </location>
</feature>
<evidence type="ECO:0000256" key="3">
    <source>
        <dbReference type="ARBA" id="ARBA00022989"/>
    </source>
</evidence>
<dbReference type="Pfam" id="PF00335">
    <property type="entry name" value="Tetraspanin"/>
    <property type="match status" value="1"/>
</dbReference>
<evidence type="ECO:0000256" key="4">
    <source>
        <dbReference type="ARBA" id="ARBA00023136"/>
    </source>
</evidence>
<dbReference type="PANTHER" id="PTHR19282">
    <property type="entry name" value="TETRASPANIN"/>
    <property type="match status" value="1"/>
</dbReference>
<dbReference type="InterPro" id="IPR018499">
    <property type="entry name" value="Tetraspanin/Peripherin"/>
</dbReference>
<evidence type="ECO:0000313" key="7">
    <source>
        <dbReference type="EMBL" id="KAF8395901.1"/>
    </source>
</evidence>
<keyword evidence="4 6" id="KW-0472">Membrane</keyword>
<evidence type="ECO:0000256" key="5">
    <source>
        <dbReference type="SAM" id="MobiDB-lite"/>
    </source>
</evidence>
<evidence type="ECO:0000313" key="8">
    <source>
        <dbReference type="Proteomes" id="UP000655225"/>
    </source>
</evidence>
<gene>
    <name evidence="7" type="ORF">HHK36_019856</name>
</gene>
<feature type="transmembrane region" description="Helical" evidence="6">
    <location>
        <begin position="73"/>
        <end position="97"/>
    </location>
</feature>
<dbReference type="PANTHER" id="PTHR19282:SF518">
    <property type="entry name" value="TOBAMOVIRUS MULTIPLICATION PROTEIN 2A"/>
    <property type="match status" value="1"/>
</dbReference>
<keyword evidence="8" id="KW-1185">Reference proteome</keyword>
<dbReference type="OMA" id="INWHQAS"/>
<feature type="transmembrane region" description="Helical" evidence="6">
    <location>
        <begin position="104"/>
        <end position="127"/>
    </location>
</feature>
<comment type="caution">
    <text evidence="7">The sequence shown here is derived from an EMBL/GenBank/DDBJ whole genome shotgun (WGS) entry which is preliminary data.</text>
</comment>
<accession>A0A834Z237</accession>
<dbReference type="OrthoDB" id="2014092at2759"/>
<feature type="region of interest" description="Disordered" evidence="5">
    <location>
        <begin position="203"/>
        <end position="226"/>
    </location>
</feature>
<dbReference type="GO" id="GO:0016020">
    <property type="term" value="C:membrane"/>
    <property type="evidence" value="ECO:0007669"/>
    <property type="project" value="UniProtKB-SubCell"/>
</dbReference>
<evidence type="ECO:0000256" key="6">
    <source>
        <dbReference type="SAM" id="Phobius"/>
    </source>
</evidence>
<proteinExistence type="predicted"/>
<evidence type="ECO:0000256" key="1">
    <source>
        <dbReference type="ARBA" id="ARBA00004141"/>
    </source>
</evidence>
<sequence>MTKKQFFEFLLKFLNFFLTLSGLSMVGYGLYRLINWHQASIESHSNKAKLDLVRRVLLSVHQSKDSDKLPSAWFLFLFVAIGAILFVISCFGCLGTAARSRCCLCFYAAFMAGLVLTEIGLAAFVFFHHNWEEHIPTDKTGNFHSIYNFLHSHWKIIKWVALAAVILEVMALLLALYVRAMNRTSYDSSDDEIIVHPGFQRPHVEQKGTPATGKPSTVGNEGMSRI</sequence>
<protein>
    <submittedName>
        <fullName evidence="7">Uncharacterized protein</fullName>
    </submittedName>
</protein>